<sequence length="121" mass="13889">MTSSIETNPNSLCLFDAGLAALGKGLPRLERALTIVYKMYLQGFRTTAVTGCTFIWRFYVKRYDLFREKIHRGSTRIWYGSCVDLVNGHFQNPRRTWAIHNDKGCLDEVIVDLGHPAQYSE</sequence>
<dbReference type="EMBL" id="JASCZI010211463">
    <property type="protein sequence ID" value="MED6192090.1"/>
    <property type="molecule type" value="Genomic_DNA"/>
</dbReference>
<gene>
    <name evidence="1" type="ORF">PIB30_006915</name>
</gene>
<organism evidence="1 2">
    <name type="scientific">Stylosanthes scabra</name>
    <dbReference type="NCBI Taxonomy" id="79078"/>
    <lineage>
        <taxon>Eukaryota</taxon>
        <taxon>Viridiplantae</taxon>
        <taxon>Streptophyta</taxon>
        <taxon>Embryophyta</taxon>
        <taxon>Tracheophyta</taxon>
        <taxon>Spermatophyta</taxon>
        <taxon>Magnoliopsida</taxon>
        <taxon>eudicotyledons</taxon>
        <taxon>Gunneridae</taxon>
        <taxon>Pentapetalae</taxon>
        <taxon>rosids</taxon>
        <taxon>fabids</taxon>
        <taxon>Fabales</taxon>
        <taxon>Fabaceae</taxon>
        <taxon>Papilionoideae</taxon>
        <taxon>50 kb inversion clade</taxon>
        <taxon>dalbergioids sensu lato</taxon>
        <taxon>Dalbergieae</taxon>
        <taxon>Pterocarpus clade</taxon>
        <taxon>Stylosanthes</taxon>
    </lineage>
</organism>
<evidence type="ECO:0000313" key="1">
    <source>
        <dbReference type="EMBL" id="MED6192090.1"/>
    </source>
</evidence>
<accession>A0ABU6X1R6</accession>
<protein>
    <submittedName>
        <fullName evidence="1">Uncharacterized protein</fullName>
    </submittedName>
</protein>
<proteinExistence type="predicted"/>
<comment type="caution">
    <text evidence="1">The sequence shown here is derived from an EMBL/GenBank/DDBJ whole genome shotgun (WGS) entry which is preliminary data.</text>
</comment>
<reference evidence="1 2" key="1">
    <citation type="journal article" date="2023" name="Plants (Basel)">
        <title>Bridging the Gap: Combining Genomics and Transcriptomics Approaches to Understand Stylosanthes scabra, an Orphan Legume from the Brazilian Caatinga.</title>
        <authorList>
            <person name="Ferreira-Neto J.R.C."/>
            <person name="da Silva M.D."/>
            <person name="Binneck E."/>
            <person name="de Melo N.F."/>
            <person name="da Silva R.H."/>
            <person name="de Melo A.L.T.M."/>
            <person name="Pandolfi V."/>
            <person name="Bustamante F.O."/>
            <person name="Brasileiro-Vidal A.C."/>
            <person name="Benko-Iseppon A.M."/>
        </authorList>
    </citation>
    <scope>NUCLEOTIDE SEQUENCE [LARGE SCALE GENOMIC DNA]</scope>
    <source>
        <tissue evidence="1">Leaves</tissue>
    </source>
</reference>
<keyword evidence="2" id="KW-1185">Reference proteome</keyword>
<evidence type="ECO:0000313" key="2">
    <source>
        <dbReference type="Proteomes" id="UP001341840"/>
    </source>
</evidence>
<name>A0ABU6X1R6_9FABA</name>
<dbReference type="Proteomes" id="UP001341840">
    <property type="component" value="Unassembled WGS sequence"/>
</dbReference>